<keyword evidence="2" id="KW-0813">Transport</keyword>
<evidence type="ECO:0000256" key="6">
    <source>
        <dbReference type="SAM" id="Phobius"/>
    </source>
</evidence>
<gene>
    <name evidence="7" type="ORF">VKT23_015505</name>
</gene>
<dbReference type="SUPFAM" id="SSF103473">
    <property type="entry name" value="MFS general substrate transporter"/>
    <property type="match status" value="1"/>
</dbReference>
<dbReference type="InterPro" id="IPR036259">
    <property type="entry name" value="MFS_trans_sf"/>
</dbReference>
<evidence type="ECO:0008006" key="9">
    <source>
        <dbReference type="Google" id="ProtNLM"/>
    </source>
</evidence>
<accession>A0ABR1J068</accession>
<keyword evidence="8" id="KW-1185">Reference proteome</keyword>
<evidence type="ECO:0000313" key="7">
    <source>
        <dbReference type="EMBL" id="KAK7444108.1"/>
    </source>
</evidence>
<dbReference type="PANTHER" id="PTHR43791">
    <property type="entry name" value="PERMEASE-RELATED"/>
    <property type="match status" value="1"/>
</dbReference>
<evidence type="ECO:0000256" key="1">
    <source>
        <dbReference type="ARBA" id="ARBA00004141"/>
    </source>
</evidence>
<dbReference type="Pfam" id="PF07690">
    <property type="entry name" value="MFS_1"/>
    <property type="match status" value="1"/>
</dbReference>
<evidence type="ECO:0000256" key="3">
    <source>
        <dbReference type="ARBA" id="ARBA00022692"/>
    </source>
</evidence>
<protein>
    <recommendedName>
        <fullName evidence="9">Major facilitator superfamily (MFS) profile domain-containing protein</fullName>
    </recommendedName>
</protein>
<dbReference type="PANTHER" id="PTHR43791:SF67">
    <property type="entry name" value="TRANSPORTER, PUTATIVE (AFU_ORTHOLOGUE AFUA_3G04010)-RELATED"/>
    <property type="match status" value="1"/>
</dbReference>
<evidence type="ECO:0000313" key="8">
    <source>
        <dbReference type="Proteomes" id="UP001498398"/>
    </source>
</evidence>
<dbReference type="InterPro" id="IPR011701">
    <property type="entry name" value="MFS"/>
</dbReference>
<feature type="transmembrane region" description="Helical" evidence="6">
    <location>
        <begin position="31"/>
        <end position="55"/>
    </location>
</feature>
<keyword evidence="5 6" id="KW-0472">Membrane</keyword>
<comment type="caution">
    <text evidence="7">The sequence shown here is derived from an EMBL/GenBank/DDBJ whole genome shotgun (WGS) entry which is preliminary data.</text>
</comment>
<dbReference type="EMBL" id="JBANRG010000052">
    <property type="protein sequence ID" value="KAK7444108.1"/>
    <property type="molecule type" value="Genomic_DNA"/>
</dbReference>
<feature type="transmembrane region" description="Helical" evidence="6">
    <location>
        <begin position="130"/>
        <end position="149"/>
    </location>
</feature>
<dbReference type="Gene3D" id="1.20.1250.20">
    <property type="entry name" value="MFS general substrate transporter like domains"/>
    <property type="match status" value="1"/>
</dbReference>
<keyword evidence="3 6" id="KW-0812">Transmembrane</keyword>
<sequence>MPIGLLATAISKMDGIGNLAGWQWIFALEGIATVIFAIVAAIILPASIASASFLTKEEKEFALHRVQIDAGTTVTTTRAHSDCVPPPSAEKTEDSKIERTEASQLVIINWEDEVFEWREVRRGLLDAQTWLTGIAYFAFVVSLYSYSLFLPTIVTGLGYSGSQAQLHTG</sequence>
<comment type="subcellular location">
    <subcellularLocation>
        <location evidence="1">Membrane</location>
        <topology evidence="1">Multi-pass membrane protein</topology>
    </subcellularLocation>
</comment>
<dbReference type="Proteomes" id="UP001498398">
    <property type="component" value="Unassembled WGS sequence"/>
</dbReference>
<evidence type="ECO:0000256" key="2">
    <source>
        <dbReference type="ARBA" id="ARBA00022448"/>
    </source>
</evidence>
<proteinExistence type="predicted"/>
<organism evidence="7 8">
    <name type="scientific">Marasmiellus scandens</name>
    <dbReference type="NCBI Taxonomy" id="2682957"/>
    <lineage>
        <taxon>Eukaryota</taxon>
        <taxon>Fungi</taxon>
        <taxon>Dikarya</taxon>
        <taxon>Basidiomycota</taxon>
        <taxon>Agaricomycotina</taxon>
        <taxon>Agaricomycetes</taxon>
        <taxon>Agaricomycetidae</taxon>
        <taxon>Agaricales</taxon>
        <taxon>Marasmiineae</taxon>
        <taxon>Omphalotaceae</taxon>
        <taxon>Marasmiellus</taxon>
    </lineage>
</organism>
<reference evidence="7 8" key="1">
    <citation type="submission" date="2024-01" db="EMBL/GenBank/DDBJ databases">
        <title>A draft genome for the cacao thread blight pathogen Marasmiellus scandens.</title>
        <authorList>
            <person name="Baruah I.K."/>
            <person name="Leung J."/>
            <person name="Bukari Y."/>
            <person name="Amoako-Attah I."/>
            <person name="Meinhardt L.W."/>
            <person name="Bailey B.A."/>
            <person name="Cohen S.P."/>
        </authorList>
    </citation>
    <scope>NUCLEOTIDE SEQUENCE [LARGE SCALE GENOMIC DNA]</scope>
    <source>
        <strain evidence="7 8">GH-19</strain>
    </source>
</reference>
<evidence type="ECO:0000256" key="4">
    <source>
        <dbReference type="ARBA" id="ARBA00022989"/>
    </source>
</evidence>
<keyword evidence="4 6" id="KW-1133">Transmembrane helix</keyword>
<evidence type="ECO:0000256" key="5">
    <source>
        <dbReference type="ARBA" id="ARBA00023136"/>
    </source>
</evidence>
<name>A0ABR1J068_9AGAR</name>